<keyword evidence="4" id="KW-1185">Reference proteome</keyword>
<dbReference type="AlphaFoldDB" id="A0AAV9GNI6"/>
<dbReference type="InterPro" id="IPR036047">
    <property type="entry name" value="F-box-like_dom_sf"/>
</dbReference>
<dbReference type="Proteomes" id="UP001321760">
    <property type="component" value="Unassembled WGS sequence"/>
</dbReference>
<feature type="region of interest" description="Disordered" evidence="1">
    <location>
        <begin position="481"/>
        <end position="560"/>
    </location>
</feature>
<dbReference type="EMBL" id="MU865933">
    <property type="protein sequence ID" value="KAK4450394.1"/>
    <property type="molecule type" value="Genomic_DNA"/>
</dbReference>
<feature type="compositionally biased region" description="Basic residues" evidence="1">
    <location>
        <begin position="1"/>
        <end position="14"/>
    </location>
</feature>
<reference evidence="3" key="2">
    <citation type="submission" date="2023-05" db="EMBL/GenBank/DDBJ databases">
        <authorList>
            <consortium name="Lawrence Berkeley National Laboratory"/>
            <person name="Steindorff A."/>
            <person name="Hensen N."/>
            <person name="Bonometti L."/>
            <person name="Westerberg I."/>
            <person name="Brannstrom I.O."/>
            <person name="Guillou S."/>
            <person name="Cros-Aarteil S."/>
            <person name="Calhoun S."/>
            <person name="Haridas S."/>
            <person name="Kuo A."/>
            <person name="Mondo S."/>
            <person name="Pangilinan J."/>
            <person name="Riley R."/>
            <person name="Labutti K."/>
            <person name="Andreopoulos B."/>
            <person name="Lipzen A."/>
            <person name="Chen C."/>
            <person name="Yanf M."/>
            <person name="Daum C."/>
            <person name="Ng V."/>
            <person name="Clum A."/>
            <person name="Ohm R."/>
            <person name="Martin F."/>
            <person name="Silar P."/>
            <person name="Natvig D."/>
            <person name="Lalanne C."/>
            <person name="Gautier V."/>
            <person name="Ament-Velasquez S.L."/>
            <person name="Kruys A."/>
            <person name="Hutchinson M.I."/>
            <person name="Powell A.J."/>
            <person name="Barry K."/>
            <person name="Miller A.N."/>
            <person name="Grigoriev I.V."/>
            <person name="Debuchy R."/>
            <person name="Gladieux P."/>
            <person name="Thoren M.H."/>
            <person name="Johannesson H."/>
        </authorList>
    </citation>
    <scope>NUCLEOTIDE SEQUENCE</scope>
    <source>
        <strain evidence="3">PSN243</strain>
    </source>
</reference>
<dbReference type="SUPFAM" id="SSF81383">
    <property type="entry name" value="F-box domain"/>
    <property type="match status" value="1"/>
</dbReference>
<feature type="domain" description="F-box" evidence="2">
    <location>
        <begin position="40"/>
        <end position="89"/>
    </location>
</feature>
<reference evidence="3" key="1">
    <citation type="journal article" date="2023" name="Mol. Phylogenet. Evol.">
        <title>Genome-scale phylogeny and comparative genomics of the fungal order Sordariales.</title>
        <authorList>
            <person name="Hensen N."/>
            <person name="Bonometti L."/>
            <person name="Westerberg I."/>
            <person name="Brannstrom I.O."/>
            <person name="Guillou S."/>
            <person name="Cros-Aarteil S."/>
            <person name="Calhoun S."/>
            <person name="Haridas S."/>
            <person name="Kuo A."/>
            <person name="Mondo S."/>
            <person name="Pangilinan J."/>
            <person name="Riley R."/>
            <person name="LaButti K."/>
            <person name="Andreopoulos B."/>
            <person name="Lipzen A."/>
            <person name="Chen C."/>
            <person name="Yan M."/>
            <person name="Daum C."/>
            <person name="Ng V."/>
            <person name="Clum A."/>
            <person name="Steindorff A."/>
            <person name="Ohm R.A."/>
            <person name="Martin F."/>
            <person name="Silar P."/>
            <person name="Natvig D.O."/>
            <person name="Lalanne C."/>
            <person name="Gautier V."/>
            <person name="Ament-Velasquez S.L."/>
            <person name="Kruys A."/>
            <person name="Hutchinson M.I."/>
            <person name="Powell A.J."/>
            <person name="Barry K."/>
            <person name="Miller A.N."/>
            <person name="Grigoriev I.V."/>
            <person name="Debuchy R."/>
            <person name="Gladieux P."/>
            <person name="Hiltunen Thoren M."/>
            <person name="Johannesson H."/>
        </authorList>
    </citation>
    <scope>NUCLEOTIDE SEQUENCE</scope>
    <source>
        <strain evidence="3">PSN243</strain>
    </source>
</reference>
<accession>A0AAV9GNI6</accession>
<evidence type="ECO:0000313" key="4">
    <source>
        <dbReference type="Proteomes" id="UP001321760"/>
    </source>
</evidence>
<name>A0AAV9GNI6_9PEZI</name>
<gene>
    <name evidence="3" type="ORF">QBC34DRAFT_403352</name>
</gene>
<organism evidence="3 4">
    <name type="scientific">Podospora aff. communis PSN243</name>
    <dbReference type="NCBI Taxonomy" id="3040156"/>
    <lineage>
        <taxon>Eukaryota</taxon>
        <taxon>Fungi</taxon>
        <taxon>Dikarya</taxon>
        <taxon>Ascomycota</taxon>
        <taxon>Pezizomycotina</taxon>
        <taxon>Sordariomycetes</taxon>
        <taxon>Sordariomycetidae</taxon>
        <taxon>Sordariales</taxon>
        <taxon>Podosporaceae</taxon>
        <taxon>Podospora</taxon>
    </lineage>
</organism>
<dbReference type="InterPro" id="IPR001810">
    <property type="entry name" value="F-box_dom"/>
</dbReference>
<evidence type="ECO:0000256" key="1">
    <source>
        <dbReference type="SAM" id="MobiDB-lite"/>
    </source>
</evidence>
<dbReference type="CDD" id="cd09917">
    <property type="entry name" value="F-box_SF"/>
    <property type="match status" value="1"/>
</dbReference>
<feature type="compositionally biased region" description="Acidic residues" evidence="1">
    <location>
        <begin position="551"/>
        <end position="560"/>
    </location>
</feature>
<evidence type="ECO:0000313" key="3">
    <source>
        <dbReference type="EMBL" id="KAK4450394.1"/>
    </source>
</evidence>
<protein>
    <recommendedName>
        <fullName evidence="2">F-box domain-containing protein</fullName>
    </recommendedName>
</protein>
<dbReference type="PROSITE" id="PS50181">
    <property type="entry name" value="FBOX"/>
    <property type="match status" value="1"/>
</dbReference>
<feature type="region of interest" description="Disordered" evidence="1">
    <location>
        <begin position="1"/>
        <end position="31"/>
    </location>
</feature>
<comment type="caution">
    <text evidence="3">The sequence shown here is derived from an EMBL/GenBank/DDBJ whole genome shotgun (WGS) entry which is preliminary data.</text>
</comment>
<evidence type="ECO:0000259" key="2">
    <source>
        <dbReference type="PROSITE" id="PS50181"/>
    </source>
</evidence>
<sequence length="560" mass="61527">MAPKGSRKARKHEARRSAIAHRPSATPPSIAAAKDAGPAKCYLTNIPIEVLLRITHNLTTTELGNVRLTCRALEQSLFHFFSHEFFRKKQFMVSDFSLQTLVDISNHPTLSKVLTHVIIATDYVTSYVHTAPIPSKQDALTDYRTAFEWLVSAGLMKEMLTEAFRNLVNLEIVDVRDFNAKSRNRDGTGTEWRSYGSKTLGEAIGSYVIIGKNGNDLDPSIIFRNILGALGAAASSPKAIEVNLRSAWCIDDPSFFIHPRLEAALVPVLEGLNKLHLVVNTAEAKCLADFLSKTPNITWLRINAPASRNRPHHDHRLFDWLARISPSPGAPSLGDPVQLPLLEKLDLGNVQLSPKLAVRVITHFAASLRSLSLRRVVLMETPADSDTDDDKGPWVEFFNDLGRAPGLDIREFELSLLGVWTTEGYDDVQIGGGDLNVVFGPDKAPHLYKGDTMRVLISKIQADLAAGKEMLEGLQGTIHTLDTSEAGSSDDSDVSEDSETDSLISTDDGSDDGDIEMDLHAAMALSSFFPPGHPNNPWPGVWTDDSHSESDSEIDSDMDY</sequence>
<feature type="compositionally biased region" description="Acidic residues" evidence="1">
    <location>
        <begin position="488"/>
        <end position="500"/>
    </location>
</feature>
<proteinExistence type="predicted"/>